<dbReference type="Proteomes" id="UP001595555">
    <property type="component" value="Unassembled WGS sequence"/>
</dbReference>
<feature type="signal peptide" evidence="10">
    <location>
        <begin position="1"/>
        <end position="24"/>
    </location>
</feature>
<dbReference type="Gene3D" id="2.170.130.10">
    <property type="entry name" value="TonB-dependent receptor, plug domain"/>
    <property type="match status" value="1"/>
</dbReference>
<keyword evidence="4 8" id="KW-0812">Transmembrane</keyword>
<dbReference type="InterPro" id="IPR039426">
    <property type="entry name" value="TonB-dep_rcpt-like"/>
</dbReference>
<evidence type="ECO:0000256" key="2">
    <source>
        <dbReference type="ARBA" id="ARBA00022448"/>
    </source>
</evidence>
<evidence type="ECO:0000259" key="11">
    <source>
        <dbReference type="Pfam" id="PF00593"/>
    </source>
</evidence>
<evidence type="ECO:0000256" key="4">
    <source>
        <dbReference type="ARBA" id="ARBA00022692"/>
    </source>
</evidence>
<keyword evidence="2 8" id="KW-0813">Transport</keyword>
<dbReference type="PANTHER" id="PTHR40980">
    <property type="entry name" value="PLUG DOMAIN-CONTAINING PROTEIN"/>
    <property type="match status" value="1"/>
</dbReference>
<comment type="subcellular location">
    <subcellularLocation>
        <location evidence="1 8">Cell outer membrane</location>
        <topology evidence="1 8">Multi-pass membrane protein</topology>
    </subcellularLocation>
</comment>
<dbReference type="InterPro" id="IPR000531">
    <property type="entry name" value="Beta-barrel_TonB"/>
</dbReference>
<accession>A0ABV7FAJ3</accession>
<dbReference type="InterPro" id="IPR012910">
    <property type="entry name" value="Plug_dom"/>
</dbReference>
<evidence type="ECO:0000313" key="14">
    <source>
        <dbReference type="Proteomes" id="UP001595555"/>
    </source>
</evidence>
<evidence type="ECO:0000256" key="1">
    <source>
        <dbReference type="ARBA" id="ARBA00004571"/>
    </source>
</evidence>
<evidence type="ECO:0000259" key="12">
    <source>
        <dbReference type="Pfam" id="PF07715"/>
    </source>
</evidence>
<evidence type="ECO:0000256" key="6">
    <source>
        <dbReference type="ARBA" id="ARBA00023136"/>
    </source>
</evidence>
<comment type="similarity">
    <text evidence="8 9">Belongs to the TonB-dependent receptor family.</text>
</comment>
<keyword evidence="7 8" id="KW-0998">Cell outer membrane</keyword>
<dbReference type="EMBL" id="JBHRTF010000002">
    <property type="protein sequence ID" value="MFC3114584.1"/>
    <property type="molecule type" value="Genomic_DNA"/>
</dbReference>
<evidence type="ECO:0000256" key="10">
    <source>
        <dbReference type="SAM" id="SignalP"/>
    </source>
</evidence>
<keyword evidence="5 9" id="KW-0798">TonB box</keyword>
<keyword evidence="10" id="KW-0732">Signal</keyword>
<name>A0ABV7FAJ3_9GAMM</name>
<comment type="caution">
    <text evidence="13">The sequence shown here is derived from an EMBL/GenBank/DDBJ whole genome shotgun (WGS) entry which is preliminary data.</text>
</comment>
<organism evidence="13 14">
    <name type="scientific">Cellvibrio fontiphilus</name>
    <dbReference type="NCBI Taxonomy" id="1815559"/>
    <lineage>
        <taxon>Bacteria</taxon>
        <taxon>Pseudomonadati</taxon>
        <taxon>Pseudomonadota</taxon>
        <taxon>Gammaproteobacteria</taxon>
        <taxon>Cellvibrionales</taxon>
        <taxon>Cellvibrionaceae</taxon>
        <taxon>Cellvibrio</taxon>
    </lineage>
</organism>
<dbReference type="Gene3D" id="2.40.170.20">
    <property type="entry name" value="TonB-dependent receptor, beta-barrel domain"/>
    <property type="match status" value="1"/>
</dbReference>
<feature type="chain" id="PRO_5047106133" evidence="10">
    <location>
        <begin position="25"/>
        <end position="911"/>
    </location>
</feature>
<evidence type="ECO:0000256" key="8">
    <source>
        <dbReference type="PROSITE-ProRule" id="PRU01360"/>
    </source>
</evidence>
<evidence type="ECO:0000256" key="5">
    <source>
        <dbReference type="ARBA" id="ARBA00023077"/>
    </source>
</evidence>
<dbReference type="Pfam" id="PF07715">
    <property type="entry name" value="Plug"/>
    <property type="match status" value="1"/>
</dbReference>
<dbReference type="InterPro" id="IPR037066">
    <property type="entry name" value="Plug_dom_sf"/>
</dbReference>
<dbReference type="InterPro" id="IPR036942">
    <property type="entry name" value="Beta-barrel_TonB_sf"/>
</dbReference>
<dbReference type="NCBIfam" id="TIGR01782">
    <property type="entry name" value="TonB-Xanth-Caul"/>
    <property type="match status" value="1"/>
</dbReference>
<dbReference type="RefSeq" id="WP_378116064.1">
    <property type="nucleotide sequence ID" value="NZ_JBHRTF010000002.1"/>
</dbReference>
<dbReference type="Pfam" id="PF00593">
    <property type="entry name" value="TonB_dep_Rec_b-barrel"/>
    <property type="match status" value="1"/>
</dbReference>
<keyword evidence="6 8" id="KW-0472">Membrane</keyword>
<dbReference type="PROSITE" id="PS52016">
    <property type="entry name" value="TONB_DEPENDENT_REC_3"/>
    <property type="match status" value="1"/>
</dbReference>
<keyword evidence="13" id="KW-0675">Receptor</keyword>
<dbReference type="InterPro" id="IPR010104">
    <property type="entry name" value="TonB_rcpt_bac"/>
</dbReference>
<proteinExistence type="inferred from homology"/>
<dbReference type="PANTHER" id="PTHR40980:SF3">
    <property type="entry name" value="TONB-DEPENDENT RECEPTOR-LIKE BETA-BARREL DOMAIN-CONTAINING PROTEIN"/>
    <property type="match status" value="1"/>
</dbReference>
<evidence type="ECO:0000256" key="7">
    <source>
        <dbReference type="ARBA" id="ARBA00023237"/>
    </source>
</evidence>
<sequence>MNKYTRPMFSLSLLSLAIAASAQAQEPALEEIVVTGYKASLKSALDTKRDSNGVVDAISSEDIGKFPDTNLAESLQRITGVSIDRSGGEGRQVTVRGLGPQFNTVLLNGRQMPNANASRGFNFDTLAAEMVSGVEVYKTSTATTQSGGIGATINVKTAKPLDLGTKFAGSVKGLNESNIDDITPSISALASTTFNDNFGVLAAVSFQERQYQSDSVEQRRWDWRSRRPATKGTYLVLPDAQGNPQNVDFYPTQTAIKRQEFERERLNGSLVFEYKPADNLAITLDAQYSDLQQEGMEYESAAWYGYGNNEQYEIDDNATIINRTVTNAGLDFFVNNPVTQETGLSTGLEVDWDITDSSKLVFGYSQSKAEAQPDKQANISRSDLQASPLSFTFEIRDDVASHYYNNTDISLANARIWQYDGYSDPRTDEIDQSRLDYTFAGDSLTVKAGLMFTDQTKTIEQYMAKAGGVLQGKYNLVGSDPATSIYRSVADAQNAGYAVKTMNHAIMGDLAYFAFDPLAFNDWTAYAQQDAGATAAQKDATNSTLIRQPNWSEINEQTTAVYVEATKSFDLNGRDLTVVAGTRYEDTAIDSTSLEQTLVSLTPPPVAGESYTRVYGDSVPFTDGDGYDVFLPNLSLKYDLLEDVVLRFGASRTITRPELNDMKSARTLGDVRQGQTGVGSAGNPNLEPFMSDNFDLSAEWYINDFDYVSIGGFTKSIDNFVVTEGVPETINGVIDPATGQDVIYEMRRPRNLDTKKVSGVEVGGQHIFGDTGFGVIANATFVFADPEYDFDTPLGEIPTADAVVGVSDSANLVGFYENGPFQIRIAYNWRDSFVRGFQYFYTSTSNEPVVVEDYSQIDISMSYDLSENVSIFLEGINVTEEGARMHGREQNHMFYVGEGVGRYALGVRASF</sequence>
<reference evidence="14" key="1">
    <citation type="journal article" date="2019" name="Int. J. Syst. Evol. Microbiol.">
        <title>The Global Catalogue of Microorganisms (GCM) 10K type strain sequencing project: providing services to taxonomists for standard genome sequencing and annotation.</title>
        <authorList>
            <consortium name="The Broad Institute Genomics Platform"/>
            <consortium name="The Broad Institute Genome Sequencing Center for Infectious Disease"/>
            <person name="Wu L."/>
            <person name="Ma J."/>
        </authorList>
    </citation>
    <scope>NUCLEOTIDE SEQUENCE [LARGE SCALE GENOMIC DNA]</scope>
    <source>
        <strain evidence="14">KCTC 52237</strain>
    </source>
</reference>
<evidence type="ECO:0000256" key="3">
    <source>
        <dbReference type="ARBA" id="ARBA00022452"/>
    </source>
</evidence>
<evidence type="ECO:0000313" key="13">
    <source>
        <dbReference type="EMBL" id="MFC3114584.1"/>
    </source>
</evidence>
<feature type="domain" description="TonB-dependent receptor plug" evidence="12">
    <location>
        <begin position="48"/>
        <end position="151"/>
    </location>
</feature>
<dbReference type="CDD" id="cd01347">
    <property type="entry name" value="ligand_gated_channel"/>
    <property type="match status" value="1"/>
</dbReference>
<feature type="domain" description="TonB-dependent receptor-like beta-barrel" evidence="11">
    <location>
        <begin position="402"/>
        <end position="878"/>
    </location>
</feature>
<evidence type="ECO:0000256" key="9">
    <source>
        <dbReference type="RuleBase" id="RU003357"/>
    </source>
</evidence>
<keyword evidence="3 8" id="KW-1134">Transmembrane beta strand</keyword>
<protein>
    <submittedName>
        <fullName evidence="13">TonB-dependent receptor</fullName>
    </submittedName>
</protein>
<gene>
    <name evidence="13" type="ORF">ACFODX_03380</name>
</gene>
<keyword evidence="14" id="KW-1185">Reference proteome</keyword>
<dbReference type="SUPFAM" id="SSF56935">
    <property type="entry name" value="Porins"/>
    <property type="match status" value="1"/>
</dbReference>